<protein>
    <recommendedName>
        <fullName evidence="1">RRP12 N-terminal HEAT domain-containing protein</fullName>
    </recommendedName>
</protein>
<proteinExistence type="predicted"/>
<gene>
    <name evidence="2" type="ORF">CK203_012400</name>
</gene>
<feature type="domain" description="RRP12 N-terminal HEAT" evidence="1">
    <location>
        <begin position="3"/>
        <end position="79"/>
    </location>
</feature>
<dbReference type="AlphaFoldDB" id="A0A438JKV0"/>
<evidence type="ECO:0000313" key="3">
    <source>
        <dbReference type="Proteomes" id="UP000288805"/>
    </source>
</evidence>
<organism evidence="2 3">
    <name type="scientific">Vitis vinifera</name>
    <name type="common">Grape</name>
    <dbReference type="NCBI Taxonomy" id="29760"/>
    <lineage>
        <taxon>Eukaryota</taxon>
        <taxon>Viridiplantae</taxon>
        <taxon>Streptophyta</taxon>
        <taxon>Embryophyta</taxon>
        <taxon>Tracheophyta</taxon>
        <taxon>Spermatophyta</taxon>
        <taxon>Magnoliopsida</taxon>
        <taxon>eudicotyledons</taxon>
        <taxon>Gunneridae</taxon>
        <taxon>Pentapetalae</taxon>
        <taxon>rosids</taxon>
        <taxon>Vitales</taxon>
        <taxon>Vitaceae</taxon>
        <taxon>Viteae</taxon>
        <taxon>Vitis</taxon>
    </lineage>
</organism>
<name>A0A438JKV0_VITVI</name>
<accession>A0A438JKV0</accession>
<sequence>MPLAVRLNSLKTVDGSKPENLEILHMLGVLKLIVPYLSVKVGLKILLELLKLMNAQFSALTRHILKIIEALFETSRVEVIIPEADNIISSLSSYVLLGEKNPADTVICAATVLRGTLDKLDAGERSAWIRNLPLVFRSVAGLLTSEASTASQASTILKELIKHHMDQRTLLINGSIPFQDASENTESSAIKSICAVFENALNTCDGIPNEHVLDVISVLFLKLGEMSYFFMKDIVLKLADLTSCANGDISDTRHIHFGEGYAFKKGCSGKVWTRARRIVFSCRDWVGIFKAKTRFEIGHGRNIIFFNRCHGRRIKFWHDVWCSNVPLMYSFPSLFSFATSKEAWVDNVQEVEGEMVMWNPCFSRHFQDWEMDNVEEFL</sequence>
<dbReference type="PANTHER" id="PTHR48412">
    <property type="entry name" value="ARM REPEAT SUPERFAMILY PROTEIN"/>
    <property type="match status" value="1"/>
</dbReference>
<dbReference type="PANTHER" id="PTHR48412:SF1">
    <property type="entry name" value="ARM REPEAT SUPERFAMILY PROTEIN"/>
    <property type="match status" value="1"/>
</dbReference>
<dbReference type="EMBL" id="QGNW01000037">
    <property type="protein sequence ID" value="RVX09572.1"/>
    <property type="molecule type" value="Genomic_DNA"/>
</dbReference>
<dbReference type="InterPro" id="IPR057860">
    <property type="entry name" value="HEAT_RRP12_N"/>
</dbReference>
<evidence type="ECO:0000259" key="1">
    <source>
        <dbReference type="Pfam" id="PF25772"/>
    </source>
</evidence>
<reference evidence="2 3" key="1">
    <citation type="journal article" date="2018" name="PLoS Genet.">
        <title>Population sequencing reveals clonal diversity and ancestral inbreeding in the grapevine cultivar Chardonnay.</title>
        <authorList>
            <person name="Roach M.J."/>
            <person name="Johnson D.L."/>
            <person name="Bohlmann J."/>
            <person name="van Vuuren H.J."/>
            <person name="Jones S.J."/>
            <person name="Pretorius I.S."/>
            <person name="Schmidt S.A."/>
            <person name="Borneman A.R."/>
        </authorList>
    </citation>
    <scope>NUCLEOTIDE SEQUENCE [LARGE SCALE GENOMIC DNA]</scope>
    <source>
        <strain evidence="3">cv. Chardonnay</strain>
        <tissue evidence="2">Leaf</tissue>
    </source>
</reference>
<comment type="caution">
    <text evidence="2">The sequence shown here is derived from an EMBL/GenBank/DDBJ whole genome shotgun (WGS) entry which is preliminary data.</text>
</comment>
<dbReference type="Proteomes" id="UP000288805">
    <property type="component" value="Unassembled WGS sequence"/>
</dbReference>
<dbReference type="Pfam" id="PF25772">
    <property type="entry name" value="HEAT_RRP12_N"/>
    <property type="match status" value="1"/>
</dbReference>
<evidence type="ECO:0000313" key="2">
    <source>
        <dbReference type="EMBL" id="RVX09572.1"/>
    </source>
</evidence>